<feature type="compositionally biased region" description="Low complexity" evidence="1">
    <location>
        <begin position="490"/>
        <end position="520"/>
    </location>
</feature>
<dbReference type="Proteomes" id="UP001489004">
    <property type="component" value="Unassembled WGS sequence"/>
</dbReference>
<reference evidence="2 3" key="1">
    <citation type="journal article" date="2024" name="Nat. Commun.">
        <title>Phylogenomics reveals the evolutionary origins of lichenization in chlorophyte algae.</title>
        <authorList>
            <person name="Puginier C."/>
            <person name="Libourel C."/>
            <person name="Otte J."/>
            <person name="Skaloud P."/>
            <person name="Haon M."/>
            <person name="Grisel S."/>
            <person name="Petersen M."/>
            <person name="Berrin J.G."/>
            <person name="Delaux P.M."/>
            <person name="Dal Grande F."/>
            <person name="Keller J."/>
        </authorList>
    </citation>
    <scope>NUCLEOTIDE SEQUENCE [LARGE SCALE GENOMIC DNA]</scope>
    <source>
        <strain evidence="2 3">SAG 2043</strain>
    </source>
</reference>
<dbReference type="InterPro" id="IPR027443">
    <property type="entry name" value="IPNS-like_sf"/>
</dbReference>
<gene>
    <name evidence="2" type="ORF">WJX72_001680</name>
</gene>
<dbReference type="AlphaFoldDB" id="A0AAW1R543"/>
<dbReference type="CDD" id="cd01763">
    <property type="entry name" value="Ubl_SUMO_like"/>
    <property type="match status" value="1"/>
</dbReference>
<name>A0AAW1R543_9CHLO</name>
<evidence type="ECO:0000313" key="3">
    <source>
        <dbReference type="Proteomes" id="UP001489004"/>
    </source>
</evidence>
<dbReference type="Gene3D" id="2.60.120.330">
    <property type="entry name" value="B-lactam Antibiotic, Isopenicillin N Synthase, Chain"/>
    <property type="match status" value="1"/>
</dbReference>
<accession>A0AAW1R543</accession>
<feature type="region of interest" description="Disordered" evidence="1">
    <location>
        <begin position="490"/>
        <end position="529"/>
    </location>
</feature>
<keyword evidence="3" id="KW-1185">Reference proteome</keyword>
<dbReference type="PANTHER" id="PTHR33644:SF3">
    <property type="entry name" value="RING_U-BOX SUPERFAMILY PROTEIN"/>
    <property type="match status" value="1"/>
</dbReference>
<proteinExistence type="predicted"/>
<dbReference type="EMBL" id="JALJOR010000001">
    <property type="protein sequence ID" value="KAK9828714.1"/>
    <property type="molecule type" value="Genomic_DNA"/>
</dbReference>
<dbReference type="SUPFAM" id="SSF51197">
    <property type="entry name" value="Clavaminate synthase-like"/>
    <property type="match status" value="1"/>
</dbReference>
<organism evidence="2 3">
    <name type="scientific">[Myrmecia] bisecta</name>
    <dbReference type="NCBI Taxonomy" id="41462"/>
    <lineage>
        <taxon>Eukaryota</taxon>
        <taxon>Viridiplantae</taxon>
        <taxon>Chlorophyta</taxon>
        <taxon>core chlorophytes</taxon>
        <taxon>Trebouxiophyceae</taxon>
        <taxon>Trebouxiales</taxon>
        <taxon>Trebouxiaceae</taxon>
        <taxon>Myrmecia</taxon>
    </lineage>
</organism>
<evidence type="ECO:0000256" key="1">
    <source>
        <dbReference type="SAM" id="MobiDB-lite"/>
    </source>
</evidence>
<dbReference type="SUPFAM" id="SSF54236">
    <property type="entry name" value="Ubiquitin-like"/>
    <property type="match status" value="1"/>
</dbReference>
<evidence type="ECO:0000313" key="2">
    <source>
        <dbReference type="EMBL" id="KAK9828714.1"/>
    </source>
</evidence>
<protein>
    <submittedName>
        <fullName evidence="2">Uncharacterized protein</fullName>
    </submittedName>
</protein>
<comment type="caution">
    <text evidence="2">The sequence shown here is derived from an EMBL/GenBank/DDBJ whole genome shotgun (WGS) entry which is preliminary data.</text>
</comment>
<sequence>MDSFQSLPRVNLSDLTATLRPDDYFLAAEKLNLSLCKNNVCIVKLAQPFTMELEGVMLMYAKIFSQPSLLRACEGVCAKTEASPGFKTVPGRQKFEFRLGSQSANNLPQPAAVLSATVFHQLDSLARLLVCAICRSHGVRLRSDTFSMMLDDMPLAPNTVSTSVYEVVKYCNNLASSATGKPWSFTPQQEGNTHKGFLSIVAQREAVEPDKQGVLSRLQVKSALGRWTDVILEPDEVAVMFGHTACRASGGLFTPASYRLVGEMLGGTGRQSLEFQLHARPDAVINFHSALEAAGHVVADKFATPVSMKELMRQFDNVLTPMSQVRGSQNRSIEFNTLDSDSLRKRGRKRMPFNASPVTRSGKVRRTGGSLIGQVADGQPCSAAQARAAQVSQEAVAQRIYITVDGCNRNIDMFISLQLCWPGHFSGQPVWLRVHPFTKCGRIFEVYCETMGVDLGILQFELKGQRIYGADVAYDLHLQDEDEILVSQVPGTGVAPPGPVSAVPAAEASQAEASRAAEGSDAGELASDL</sequence>
<dbReference type="Gene3D" id="3.10.20.90">
    <property type="entry name" value="Phosphatidylinositol 3-kinase Catalytic Subunit, Chain A, domain 1"/>
    <property type="match status" value="1"/>
</dbReference>
<dbReference type="PANTHER" id="PTHR33644">
    <property type="entry name" value="U-BOX DOMAIN-CONTAINING PROTEIN 62-RELATED"/>
    <property type="match status" value="1"/>
</dbReference>
<dbReference type="InterPro" id="IPR029071">
    <property type="entry name" value="Ubiquitin-like_domsf"/>
</dbReference>